<gene>
    <name evidence="2" type="ORF">JXQ802_LOCUS22219</name>
    <name evidence="1" type="ORF">PYM288_LOCUS16101</name>
</gene>
<evidence type="ECO:0000313" key="4">
    <source>
        <dbReference type="Proteomes" id="UP000663870"/>
    </source>
</evidence>
<comment type="caution">
    <text evidence="1">The sequence shown here is derived from an EMBL/GenBank/DDBJ whole genome shotgun (WGS) entry which is preliminary data.</text>
</comment>
<dbReference type="EMBL" id="CAJNOL010000670">
    <property type="protein sequence ID" value="CAF1160254.1"/>
    <property type="molecule type" value="Genomic_DNA"/>
</dbReference>
<evidence type="ECO:0000313" key="2">
    <source>
        <dbReference type="EMBL" id="CAF1160254.1"/>
    </source>
</evidence>
<evidence type="ECO:0000313" key="3">
    <source>
        <dbReference type="Proteomes" id="UP000663854"/>
    </source>
</evidence>
<dbReference type="Proteomes" id="UP000663854">
    <property type="component" value="Unassembled WGS sequence"/>
</dbReference>
<name>A0A814IXJ3_9BILA</name>
<accession>A0A814IXJ3</accession>
<organism evidence="1 3">
    <name type="scientific">Rotaria sordida</name>
    <dbReference type="NCBI Taxonomy" id="392033"/>
    <lineage>
        <taxon>Eukaryota</taxon>
        <taxon>Metazoa</taxon>
        <taxon>Spiralia</taxon>
        <taxon>Gnathifera</taxon>
        <taxon>Rotifera</taxon>
        <taxon>Eurotatoria</taxon>
        <taxon>Bdelloidea</taxon>
        <taxon>Philodinida</taxon>
        <taxon>Philodinidae</taxon>
        <taxon>Rotaria</taxon>
    </lineage>
</organism>
<dbReference type="Proteomes" id="UP000663870">
    <property type="component" value="Unassembled WGS sequence"/>
</dbReference>
<sequence length="383" mass="45407">MPSLQTIIVNEPDGITLFKILIPHENLRYIDIVVETIDDLYVLLDGLVPNVQKMIIQLSQPRILSYIWPESLLSCLRLTEFTLLDSSIELNIDNIKSILPFMPNLIKLTLSIRDTPDPIFCHGPYLESILNEYLPQLRQFDYTMTHRSVDQILIDDFTQWSMRFVFNENKDFKWVHIYSLPWPSNKDDKRQLPIVKGEYNTDVKIFEWIDHVLITKSSDLIQLKTCFHRVRKITIDISIDIALPERIRKIIFTKPLFTSATNIIVQPFVRHLVIQYRLTDAEEISNLAHQFPYVKYLELLFPSNENLFLACFQTLFSVYDYINAKRRFWSYLISFSTRFFYDGLDKNLTNLDIHYWLTRNTDLKFIKRQICVNCSNSILSIWF</sequence>
<reference evidence="1" key="1">
    <citation type="submission" date="2021-02" db="EMBL/GenBank/DDBJ databases">
        <authorList>
            <person name="Nowell W R."/>
        </authorList>
    </citation>
    <scope>NUCLEOTIDE SEQUENCE</scope>
</reference>
<protein>
    <submittedName>
        <fullName evidence="1">Uncharacterized protein</fullName>
    </submittedName>
</protein>
<keyword evidence="4" id="KW-1185">Reference proteome</keyword>
<proteinExistence type="predicted"/>
<dbReference type="AlphaFoldDB" id="A0A814IXJ3"/>
<dbReference type="EMBL" id="CAJNOH010000405">
    <property type="protein sequence ID" value="CAF1030336.1"/>
    <property type="molecule type" value="Genomic_DNA"/>
</dbReference>
<evidence type="ECO:0000313" key="1">
    <source>
        <dbReference type="EMBL" id="CAF1030336.1"/>
    </source>
</evidence>